<sequence length="542" mass="58824">MKRSIVLQSELLCDKKIVSEGKKYSSGSVAKSAAIIMVAGLLSKLLGFLRELLIGTKFGATNITDAYLVSLTVPTVIFATVAGALATTFIPVYSKIAAKKGEQKAIYFTQNLFNVVLVISLVISIGGAIFARPLVKLVAMGFEGNTLEMAVNFTRITMFICISLGLTNILTGFLQSHQQFAIPATVNIIFNVIVIGSLILNSVFGIWGLVVASVLGFTAQIFIQLPSAMKNGFRFGGKPDFFDKDLIRMGTLVIPVVIGTGVSTINTLVDRMMASFLAEGSISALNFANRLNFFALGLFISPITTVIYPTLSKFSAEKDVNTFKNTLNRVTGIVIAVIMPVMTGAIILRVPIIRFLFERGAFDQRATYMTATALLFYSIGMVGIGIREVLNRGFYSLQDTKTPMINGAIAMIINIILNLILVRFMGIGGLALSTSISAIICTVMLFYSLRKKIGPLGGKKIIETLFKSGLACLIIGVVVHFTYNYMSTIFGTEGIIYQALDLAVAVLVGALIYIITCVLFKVNEVFWMANLLRKKISKRIAI</sequence>
<reference evidence="10 11" key="1">
    <citation type="submission" date="2018-10" db="EMBL/GenBank/DDBJ databases">
        <authorList>
            <person name="Zhang X."/>
        </authorList>
    </citation>
    <scope>NUCLEOTIDE SEQUENCE [LARGE SCALE GENOMIC DNA]</scope>
    <source>
        <strain evidence="10 11">SK-G1</strain>
    </source>
</reference>
<feature type="transmembrane region" description="Helical" evidence="8">
    <location>
        <begin position="206"/>
        <end position="225"/>
    </location>
</feature>
<dbReference type="PANTHER" id="PTHR47019:SF1">
    <property type="entry name" value="LIPID II FLIPPASE MURJ"/>
    <property type="match status" value="1"/>
</dbReference>
<keyword evidence="6 8" id="KW-1133">Transmembrane helix</keyword>
<feature type="transmembrane region" description="Helical" evidence="8">
    <location>
        <begin position="293"/>
        <end position="311"/>
    </location>
</feature>
<dbReference type="UniPathway" id="UPA00219"/>
<evidence type="ECO:0000256" key="7">
    <source>
        <dbReference type="ARBA" id="ARBA00023136"/>
    </source>
</evidence>
<dbReference type="PIRSF" id="PIRSF002869">
    <property type="entry name" value="MviN"/>
    <property type="match status" value="1"/>
</dbReference>
<dbReference type="PANTHER" id="PTHR47019">
    <property type="entry name" value="LIPID II FLIPPASE MURJ"/>
    <property type="match status" value="1"/>
</dbReference>
<evidence type="ECO:0000256" key="9">
    <source>
        <dbReference type="PIRNR" id="PIRNR002869"/>
    </source>
</evidence>
<gene>
    <name evidence="8 10" type="primary">murJ</name>
    <name evidence="10" type="ORF">D2962_13270</name>
</gene>
<feature type="transmembrane region" description="Helical" evidence="8">
    <location>
        <begin position="153"/>
        <end position="173"/>
    </location>
</feature>
<protein>
    <recommendedName>
        <fullName evidence="8">Probable lipid II flippase MurJ</fullName>
    </recommendedName>
</protein>
<keyword evidence="3 8" id="KW-0812">Transmembrane</keyword>
<feature type="transmembrane region" description="Helical" evidence="8">
    <location>
        <begin position="402"/>
        <end position="421"/>
    </location>
</feature>
<evidence type="ECO:0000256" key="3">
    <source>
        <dbReference type="ARBA" id="ARBA00022692"/>
    </source>
</evidence>
<comment type="pathway">
    <text evidence="8">Cell wall biogenesis; peptidoglycan biosynthesis.</text>
</comment>
<evidence type="ECO:0000256" key="2">
    <source>
        <dbReference type="ARBA" id="ARBA00022475"/>
    </source>
</evidence>
<dbReference type="InterPro" id="IPR004268">
    <property type="entry name" value="MurJ"/>
</dbReference>
<dbReference type="CDD" id="cd13123">
    <property type="entry name" value="MATE_MurJ_like"/>
    <property type="match status" value="1"/>
</dbReference>
<dbReference type="Proteomes" id="UP000280960">
    <property type="component" value="Chromosome"/>
</dbReference>
<feature type="transmembrane region" description="Helical" evidence="8">
    <location>
        <begin position="246"/>
        <end position="269"/>
    </location>
</feature>
<keyword evidence="4 8" id="KW-0133">Cell shape</keyword>
<evidence type="ECO:0000256" key="8">
    <source>
        <dbReference type="HAMAP-Rule" id="MF_02078"/>
    </source>
</evidence>
<proteinExistence type="inferred from homology"/>
<feature type="transmembrane region" description="Helical" evidence="8">
    <location>
        <begin position="112"/>
        <end position="133"/>
    </location>
</feature>
<evidence type="ECO:0000313" key="11">
    <source>
        <dbReference type="Proteomes" id="UP000280960"/>
    </source>
</evidence>
<dbReference type="GO" id="GO:0008360">
    <property type="term" value="P:regulation of cell shape"/>
    <property type="evidence" value="ECO:0007669"/>
    <property type="project" value="UniProtKB-UniRule"/>
</dbReference>
<evidence type="ECO:0000256" key="1">
    <source>
        <dbReference type="ARBA" id="ARBA00004651"/>
    </source>
</evidence>
<dbReference type="KEGG" id="bacg:D2962_13270"/>
<dbReference type="GO" id="GO:0005886">
    <property type="term" value="C:plasma membrane"/>
    <property type="evidence" value="ECO:0007669"/>
    <property type="project" value="UniProtKB-SubCell"/>
</dbReference>
<dbReference type="GO" id="GO:0034204">
    <property type="term" value="P:lipid translocation"/>
    <property type="evidence" value="ECO:0007669"/>
    <property type="project" value="TreeGrafter"/>
</dbReference>
<dbReference type="NCBIfam" id="TIGR01695">
    <property type="entry name" value="murJ_mviN"/>
    <property type="match status" value="1"/>
</dbReference>
<feature type="transmembrane region" description="Helical" evidence="8">
    <location>
        <begin position="180"/>
        <end position="200"/>
    </location>
</feature>
<dbReference type="GO" id="GO:0071555">
    <property type="term" value="P:cell wall organization"/>
    <property type="evidence" value="ECO:0007669"/>
    <property type="project" value="UniProtKB-UniRule"/>
</dbReference>
<evidence type="ECO:0000256" key="6">
    <source>
        <dbReference type="ARBA" id="ARBA00022989"/>
    </source>
</evidence>
<keyword evidence="11" id="KW-1185">Reference proteome</keyword>
<organism evidence="10 11">
    <name type="scientific">Biomaibacter acetigenes</name>
    <dbReference type="NCBI Taxonomy" id="2316383"/>
    <lineage>
        <taxon>Bacteria</taxon>
        <taxon>Bacillati</taxon>
        <taxon>Bacillota</taxon>
        <taxon>Clostridia</taxon>
        <taxon>Thermosediminibacterales</taxon>
        <taxon>Tepidanaerobacteraceae</taxon>
        <taxon>Biomaibacter</taxon>
    </lineage>
</organism>
<feature type="transmembrane region" description="Helical" evidence="8">
    <location>
        <begin position="332"/>
        <end position="356"/>
    </location>
</feature>
<evidence type="ECO:0000256" key="4">
    <source>
        <dbReference type="ARBA" id="ARBA00022960"/>
    </source>
</evidence>
<name>A0A3G2R7Q1_9FIRM</name>
<dbReference type="InterPro" id="IPR051050">
    <property type="entry name" value="Lipid_II_flippase_MurJ/MviN"/>
</dbReference>
<feature type="transmembrane region" description="Helical" evidence="8">
    <location>
        <begin position="368"/>
        <end position="390"/>
    </location>
</feature>
<dbReference type="GO" id="GO:0015648">
    <property type="term" value="F:lipid-linked peptidoglycan transporter activity"/>
    <property type="evidence" value="ECO:0007669"/>
    <property type="project" value="UniProtKB-UniRule"/>
</dbReference>
<keyword evidence="5 8" id="KW-0573">Peptidoglycan synthesis</keyword>
<dbReference type="EMBL" id="CP033169">
    <property type="protein sequence ID" value="AYO31439.1"/>
    <property type="molecule type" value="Genomic_DNA"/>
</dbReference>
<keyword evidence="2 8" id="KW-1003">Cell membrane</keyword>
<comment type="similarity">
    <text evidence="8 9">Belongs to the MurJ/MviN family.</text>
</comment>
<keyword evidence="8 9" id="KW-0961">Cell wall biogenesis/degradation</keyword>
<comment type="function">
    <text evidence="8 9">Involved in peptidoglycan biosynthesis. Transports lipid-linked peptidoglycan precursors from the inner to the outer leaflet of the cytoplasmic membrane.</text>
</comment>
<feature type="transmembrane region" description="Helical" evidence="8">
    <location>
        <begin position="495"/>
        <end position="520"/>
    </location>
</feature>
<dbReference type="GO" id="GO:0009252">
    <property type="term" value="P:peptidoglycan biosynthetic process"/>
    <property type="evidence" value="ECO:0007669"/>
    <property type="project" value="UniProtKB-UniRule"/>
</dbReference>
<feature type="transmembrane region" description="Helical" evidence="8">
    <location>
        <begin position="427"/>
        <end position="449"/>
    </location>
</feature>
<dbReference type="Pfam" id="PF03023">
    <property type="entry name" value="MurJ"/>
    <property type="match status" value="1"/>
</dbReference>
<keyword evidence="8 9" id="KW-0813">Transport</keyword>
<feature type="transmembrane region" description="Helical" evidence="8">
    <location>
        <begin position="461"/>
        <end position="483"/>
    </location>
</feature>
<evidence type="ECO:0000313" key="10">
    <source>
        <dbReference type="EMBL" id="AYO31439.1"/>
    </source>
</evidence>
<evidence type="ECO:0000256" key="5">
    <source>
        <dbReference type="ARBA" id="ARBA00022984"/>
    </source>
</evidence>
<keyword evidence="7 8" id="KW-0472">Membrane</keyword>
<feature type="transmembrane region" description="Helical" evidence="8">
    <location>
        <begin position="29"/>
        <end position="47"/>
    </location>
</feature>
<dbReference type="HAMAP" id="MF_02078">
    <property type="entry name" value="MurJ_MviN"/>
    <property type="match status" value="1"/>
</dbReference>
<dbReference type="AlphaFoldDB" id="A0A3G2R7Q1"/>
<comment type="subcellular location">
    <subcellularLocation>
        <location evidence="1 8">Cell membrane</location>
        <topology evidence="1 8">Multi-pass membrane protein</topology>
    </subcellularLocation>
</comment>
<feature type="transmembrane region" description="Helical" evidence="8">
    <location>
        <begin position="67"/>
        <end position="92"/>
    </location>
</feature>
<accession>A0A3G2R7Q1</accession>
<dbReference type="PRINTS" id="PR01806">
    <property type="entry name" value="VIRFACTRMVIN"/>
</dbReference>